<keyword evidence="3" id="KW-1185">Reference proteome</keyword>
<dbReference type="InterPro" id="IPR000182">
    <property type="entry name" value="GNAT_dom"/>
</dbReference>
<evidence type="ECO:0000259" key="1">
    <source>
        <dbReference type="PROSITE" id="PS51186"/>
    </source>
</evidence>
<name>A0A401GVL7_9APHY</name>
<evidence type="ECO:0000313" key="3">
    <source>
        <dbReference type="Proteomes" id="UP000287166"/>
    </source>
</evidence>
<keyword evidence="2" id="KW-0808">Transferase</keyword>
<dbReference type="InterPro" id="IPR016181">
    <property type="entry name" value="Acyl_CoA_acyltransferase"/>
</dbReference>
<protein>
    <submittedName>
        <fullName evidence="2">Acyl-CoA N-acyltransferase</fullName>
    </submittedName>
</protein>
<reference evidence="2 3" key="1">
    <citation type="journal article" date="2018" name="Sci. Rep.">
        <title>Genome sequence of the cauliflower mushroom Sparassis crispa (Hanabiratake) and its association with beneficial usage.</title>
        <authorList>
            <person name="Kiyama R."/>
            <person name="Furutani Y."/>
            <person name="Kawaguchi K."/>
            <person name="Nakanishi T."/>
        </authorList>
    </citation>
    <scope>NUCLEOTIDE SEQUENCE [LARGE SCALE GENOMIC DNA]</scope>
</reference>
<keyword evidence="2" id="KW-0012">Acyltransferase</keyword>
<evidence type="ECO:0000313" key="2">
    <source>
        <dbReference type="EMBL" id="GBE86271.1"/>
    </source>
</evidence>
<dbReference type="Gene3D" id="3.40.630.30">
    <property type="match status" value="1"/>
</dbReference>
<dbReference type="PANTHER" id="PTHR42791:SF1">
    <property type="entry name" value="N-ACETYLTRANSFERASE DOMAIN-CONTAINING PROTEIN"/>
    <property type="match status" value="1"/>
</dbReference>
<dbReference type="STRING" id="139825.A0A401GVL7"/>
<dbReference type="Pfam" id="PF13673">
    <property type="entry name" value="Acetyltransf_10"/>
    <property type="match status" value="1"/>
</dbReference>
<feature type="domain" description="N-acetyltransferase" evidence="1">
    <location>
        <begin position="74"/>
        <end position="216"/>
    </location>
</feature>
<dbReference type="RefSeq" id="XP_027617184.1">
    <property type="nucleotide sequence ID" value="XM_027761383.1"/>
</dbReference>
<sequence length="220" mass="23933">MVQIRRLTDPTSAAAFDRAAEVLVTAFEQDPFTIACTGGEKTLIFTFLRALIAAVALAGEVWVASQGDQDFVGVASWVYPDRLLNDSPDQGEAGMNALFASFPAELVEWWMLTLIPTMDEQEAEQLGLGIRQDSYNVYAVGVHPQYHKENIARALLKVVEDKANSQGKLITLGCTSETNVEIYTKLGYIAKGPPVPITGLGTTGSFPSYLMAKRPAAQFK</sequence>
<dbReference type="GeneID" id="38783188"/>
<dbReference type="CDD" id="cd04301">
    <property type="entry name" value="NAT_SF"/>
    <property type="match status" value="1"/>
</dbReference>
<dbReference type="InParanoid" id="A0A401GVL7"/>
<dbReference type="SUPFAM" id="SSF55729">
    <property type="entry name" value="Acyl-CoA N-acyltransferases (Nat)"/>
    <property type="match status" value="1"/>
</dbReference>
<accession>A0A401GVL7</accession>
<comment type="caution">
    <text evidence="2">The sequence shown here is derived from an EMBL/GenBank/DDBJ whole genome shotgun (WGS) entry which is preliminary data.</text>
</comment>
<organism evidence="2 3">
    <name type="scientific">Sparassis crispa</name>
    <dbReference type="NCBI Taxonomy" id="139825"/>
    <lineage>
        <taxon>Eukaryota</taxon>
        <taxon>Fungi</taxon>
        <taxon>Dikarya</taxon>
        <taxon>Basidiomycota</taxon>
        <taxon>Agaricomycotina</taxon>
        <taxon>Agaricomycetes</taxon>
        <taxon>Polyporales</taxon>
        <taxon>Sparassidaceae</taxon>
        <taxon>Sparassis</taxon>
    </lineage>
</organism>
<dbReference type="GO" id="GO:0016747">
    <property type="term" value="F:acyltransferase activity, transferring groups other than amino-acyl groups"/>
    <property type="evidence" value="ECO:0007669"/>
    <property type="project" value="InterPro"/>
</dbReference>
<proteinExistence type="predicted"/>
<dbReference type="EMBL" id="BFAD01000009">
    <property type="protein sequence ID" value="GBE86271.1"/>
    <property type="molecule type" value="Genomic_DNA"/>
</dbReference>
<dbReference type="InterPro" id="IPR052523">
    <property type="entry name" value="Trichothecene_AcTrans"/>
</dbReference>
<dbReference type="PROSITE" id="PS51186">
    <property type="entry name" value="GNAT"/>
    <property type="match status" value="1"/>
</dbReference>
<dbReference type="PANTHER" id="PTHR42791">
    <property type="entry name" value="GNAT FAMILY ACETYLTRANSFERASE"/>
    <property type="match status" value="1"/>
</dbReference>
<dbReference type="AlphaFoldDB" id="A0A401GVL7"/>
<dbReference type="Proteomes" id="UP000287166">
    <property type="component" value="Unassembled WGS sequence"/>
</dbReference>
<dbReference type="OrthoDB" id="61113at2759"/>
<gene>
    <name evidence="2" type="ORF">SCP_0901500</name>
</gene>